<dbReference type="Proteomes" id="UP000775213">
    <property type="component" value="Unassembled WGS sequence"/>
</dbReference>
<dbReference type="AlphaFoldDB" id="A0AAV7FV57"/>
<accession>A0AAV7FV57</accession>
<keyword evidence="2 6" id="KW-0678">Repressor</keyword>
<evidence type="ECO:0000256" key="2">
    <source>
        <dbReference type="ARBA" id="ARBA00022491"/>
    </source>
</evidence>
<dbReference type="GO" id="GO:0045892">
    <property type="term" value="P:negative regulation of DNA-templated transcription"/>
    <property type="evidence" value="ECO:0007669"/>
    <property type="project" value="UniProtKB-UniRule"/>
</dbReference>
<gene>
    <name evidence="9" type="ORF">IEQ34_017848</name>
</gene>
<keyword evidence="5 6" id="KW-0539">Nucleus</keyword>
<evidence type="ECO:0000313" key="9">
    <source>
        <dbReference type="EMBL" id="KAH0453524.1"/>
    </source>
</evidence>
<dbReference type="PANTHER" id="PTHR33057">
    <property type="entry name" value="TRANSCRIPTION REPRESSOR OFP7-RELATED"/>
    <property type="match status" value="1"/>
</dbReference>
<evidence type="ECO:0000256" key="4">
    <source>
        <dbReference type="ARBA" id="ARBA00023163"/>
    </source>
</evidence>
<protein>
    <recommendedName>
        <fullName evidence="6">Transcription repressor</fullName>
    </recommendedName>
    <alternativeName>
        <fullName evidence="6">Ovate family protein</fullName>
    </alternativeName>
</protein>
<dbReference type="GO" id="GO:0005634">
    <property type="term" value="C:nucleus"/>
    <property type="evidence" value="ECO:0007669"/>
    <property type="project" value="UniProtKB-SubCell"/>
</dbReference>
<keyword evidence="3 6" id="KW-0805">Transcription regulation</keyword>
<name>A0AAV7FV57_DENCH</name>
<evidence type="ECO:0000256" key="7">
    <source>
        <dbReference type="SAM" id="MobiDB-lite"/>
    </source>
</evidence>
<dbReference type="PANTHER" id="PTHR33057:SF70">
    <property type="entry name" value="TRANSCRIPTION REPRESSOR-RELATED"/>
    <property type="match status" value="1"/>
</dbReference>
<reference evidence="9 10" key="1">
    <citation type="journal article" date="2021" name="Hortic Res">
        <title>Chromosome-scale assembly of the Dendrobium chrysotoxum genome enhances the understanding of orchid evolution.</title>
        <authorList>
            <person name="Zhang Y."/>
            <person name="Zhang G.Q."/>
            <person name="Zhang D."/>
            <person name="Liu X.D."/>
            <person name="Xu X.Y."/>
            <person name="Sun W.H."/>
            <person name="Yu X."/>
            <person name="Zhu X."/>
            <person name="Wang Z.W."/>
            <person name="Zhao X."/>
            <person name="Zhong W.Y."/>
            <person name="Chen H."/>
            <person name="Yin W.L."/>
            <person name="Huang T."/>
            <person name="Niu S.C."/>
            <person name="Liu Z.J."/>
        </authorList>
    </citation>
    <scope>NUCLEOTIDE SEQUENCE [LARGE SCALE GENOMIC DNA]</scope>
    <source>
        <strain evidence="9">Lindl</strain>
    </source>
</reference>
<dbReference type="EMBL" id="JAGFBR010000016">
    <property type="protein sequence ID" value="KAH0453524.1"/>
    <property type="molecule type" value="Genomic_DNA"/>
</dbReference>
<dbReference type="InterPro" id="IPR038933">
    <property type="entry name" value="Ovate"/>
</dbReference>
<dbReference type="InterPro" id="IPR006458">
    <property type="entry name" value="Ovate_C"/>
</dbReference>
<feature type="compositionally biased region" description="Low complexity" evidence="7">
    <location>
        <begin position="74"/>
        <end position="84"/>
    </location>
</feature>
<feature type="region of interest" description="Disordered" evidence="7">
    <location>
        <begin position="40"/>
        <end position="92"/>
    </location>
</feature>
<organism evidence="9 10">
    <name type="scientific">Dendrobium chrysotoxum</name>
    <name type="common">Orchid</name>
    <dbReference type="NCBI Taxonomy" id="161865"/>
    <lineage>
        <taxon>Eukaryota</taxon>
        <taxon>Viridiplantae</taxon>
        <taxon>Streptophyta</taxon>
        <taxon>Embryophyta</taxon>
        <taxon>Tracheophyta</taxon>
        <taxon>Spermatophyta</taxon>
        <taxon>Magnoliopsida</taxon>
        <taxon>Liliopsida</taxon>
        <taxon>Asparagales</taxon>
        <taxon>Orchidaceae</taxon>
        <taxon>Epidendroideae</taxon>
        <taxon>Malaxideae</taxon>
        <taxon>Dendrobiinae</taxon>
        <taxon>Dendrobium</taxon>
    </lineage>
</organism>
<evidence type="ECO:0000256" key="5">
    <source>
        <dbReference type="ARBA" id="ARBA00023242"/>
    </source>
</evidence>
<evidence type="ECO:0000256" key="3">
    <source>
        <dbReference type="ARBA" id="ARBA00023015"/>
    </source>
</evidence>
<keyword evidence="10" id="KW-1185">Reference proteome</keyword>
<evidence type="ECO:0000259" key="8">
    <source>
        <dbReference type="PROSITE" id="PS51754"/>
    </source>
</evidence>
<proteinExistence type="predicted"/>
<keyword evidence="4 6" id="KW-0804">Transcription</keyword>
<evidence type="ECO:0000313" key="10">
    <source>
        <dbReference type="Proteomes" id="UP000775213"/>
    </source>
</evidence>
<evidence type="ECO:0000256" key="6">
    <source>
        <dbReference type="RuleBase" id="RU367028"/>
    </source>
</evidence>
<comment type="function">
    <text evidence="6">Transcriptional repressor that regulates multiple aspects of plant growth and development.</text>
</comment>
<feature type="compositionally biased region" description="Low complexity" evidence="7">
    <location>
        <begin position="44"/>
        <end position="60"/>
    </location>
</feature>
<feature type="domain" description="OVATE" evidence="8">
    <location>
        <begin position="113"/>
        <end position="172"/>
    </location>
</feature>
<evidence type="ECO:0000256" key="1">
    <source>
        <dbReference type="ARBA" id="ARBA00004123"/>
    </source>
</evidence>
<dbReference type="NCBIfam" id="TIGR01568">
    <property type="entry name" value="A_thal_3678"/>
    <property type="match status" value="1"/>
</dbReference>
<comment type="caution">
    <text evidence="9">The sequence shown here is derived from an EMBL/GenBank/DDBJ whole genome shotgun (WGS) entry which is preliminary data.</text>
</comment>
<dbReference type="PROSITE" id="PS51754">
    <property type="entry name" value="OVATE"/>
    <property type="match status" value="1"/>
</dbReference>
<dbReference type="Pfam" id="PF04844">
    <property type="entry name" value="Ovate"/>
    <property type="match status" value="1"/>
</dbReference>
<comment type="subcellular location">
    <subcellularLocation>
        <location evidence="1 6">Nucleus</location>
    </subcellularLocation>
</comment>
<sequence>MSSSSKRFLLRHPTVVDTGCSCRSSKLSSFFSLSSSQKHMSHKTPFFSPSSATTTTSQSDFSHDAPTTHRSSSFDDSQSSSPSPTNFPADYLREKKRGLKKKKKAVMEQSVAVVKESWNPYLDFRASMMVMIVENEIYAWDNLCDLLNQFLSLNSPDQHRHILRAFAEIWNDVFSPSAGGGGSGPALAGNWNRVLEWWIELLKVTIIKQRQKGDVVEQQLWVQ</sequence>